<dbReference type="EMBL" id="MN739993">
    <property type="protein sequence ID" value="QHT82002.1"/>
    <property type="molecule type" value="Genomic_DNA"/>
</dbReference>
<reference evidence="2" key="1">
    <citation type="journal article" date="2020" name="Nature">
        <title>Giant virus diversity and host interactions through global metagenomics.</title>
        <authorList>
            <person name="Schulz F."/>
            <person name="Roux S."/>
            <person name="Paez-Espino D."/>
            <person name="Jungbluth S."/>
            <person name="Walsh D.A."/>
            <person name="Denef V.J."/>
            <person name="McMahon K.D."/>
            <person name="Konstantinidis K.T."/>
            <person name="Eloe-Fadrosh E.A."/>
            <person name="Kyrpides N.C."/>
            <person name="Woyke T."/>
        </authorList>
    </citation>
    <scope>NUCLEOTIDE SEQUENCE</scope>
    <source>
        <strain evidence="2">GVMAG-M-3300023184-160</strain>
    </source>
</reference>
<name>A0A6C0HMY5_9ZZZZ</name>
<sequence length="177" mass="20387">MMLSSILDIGSFFIGMIINLLLVTLMCYYFKKKYESLEEAQNEQAKLLYELLRDRKQCSQETPIKSEVIEIEDSDDESEESEGEMKKLVEPEIKVLTLDIAEKTETNDTFSVDKFTVDTVTVENPEEMVESEPDLILEENDGFSKMNMKQLRDLVTKKGVKVKPSMKKNELVELAKL</sequence>
<accession>A0A6C0HMY5</accession>
<keyword evidence="1" id="KW-0812">Transmembrane</keyword>
<evidence type="ECO:0000313" key="2">
    <source>
        <dbReference type="EMBL" id="QHT82002.1"/>
    </source>
</evidence>
<dbReference type="AlphaFoldDB" id="A0A6C0HMY5"/>
<feature type="transmembrane region" description="Helical" evidence="1">
    <location>
        <begin position="12"/>
        <end position="30"/>
    </location>
</feature>
<evidence type="ECO:0000256" key="1">
    <source>
        <dbReference type="SAM" id="Phobius"/>
    </source>
</evidence>
<proteinExistence type="predicted"/>
<keyword evidence="1" id="KW-0472">Membrane</keyword>
<keyword evidence="1" id="KW-1133">Transmembrane helix</keyword>
<protein>
    <submittedName>
        <fullName evidence="2">Uncharacterized protein</fullName>
    </submittedName>
</protein>
<organism evidence="2">
    <name type="scientific">viral metagenome</name>
    <dbReference type="NCBI Taxonomy" id="1070528"/>
    <lineage>
        <taxon>unclassified sequences</taxon>
        <taxon>metagenomes</taxon>
        <taxon>organismal metagenomes</taxon>
    </lineage>
</organism>